<dbReference type="GO" id="GO:0016787">
    <property type="term" value="F:hydrolase activity"/>
    <property type="evidence" value="ECO:0007669"/>
    <property type="project" value="UniProtKB-KW"/>
</dbReference>
<organism evidence="7 8">
    <name type="scientific">Allomeiothermus silvanus (strain ATCC 700542 / DSM 9946 / NBRC 106475 / NCIMB 13440 / VI-R2)</name>
    <name type="common">Thermus silvanus</name>
    <dbReference type="NCBI Taxonomy" id="526227"/>
    <lineage>
        <taxon>Bacteria</taxon>
        <taxon>Thermotogati</taxon>
        <taxon>Deinococcota</taxon>
        <taxon>Deinococci</taxon>
        <taxon>Thermales</taxon>
        <taxon>Thermaceae</taxon>
        <taxon>Allomeiothermus</taxon>
    </lineage>
</organism>
<dbReference type="PANTHER" id="PTHR13748:SF62">
    <property type="entry name" value="COBW DOMAIN-CONTAINING PROTEIN"/>
    <property type="match status" value="1"/>
</dbReference>
<dbReference type="InterPro" id="IPR027417">
    <property type="entry name" value="P-loop_NTPase"/>
</dbReference>
<dbReference type="GO" id="GO:0000166">
    <property type="term" value="F:nucleotide binding"/>
    <property type="evidence" value="ECO:0007669"/>
    <property type="project" value="UniProtKB-KW"/>
</dbReference>
<dbReference type="eggNOG" id="COG0523">
    <property type="taxonomic scope" value="Bacteria"/>
</dbReference>
<dbReference type="Gene3D" id="3.40.50.300">
    <property type="entry name" value="P-loop containing nucleotide triphosphate hydrolases"/>
    <property type="match status" value="1"/>
</dbReference>
<sequence length="311" mass="34021">MVRFKQRIPVTVIGGFLGAGKTTLVNHLVAQGGKRFGVIINEFGDTGIDGSLIENIDTDGIAELSNGCLCCVGRDGMVDAMFRLANRPTPPEYLLVELSGLADPVPVAQTLLDPFVRAKFELDGILGVADAGHLEQTLSDVPEGAVQLAYASVVLLNKTDRVDAAGLEQARRILGVINPLAEVYPVRQSQVEPARVLGIKAFDPDWKPQNHTHLHLPSVQTFTLFAERPLHRDRVNAFIDRYLVSRPGQVFRAKGLLSVKGMTQEVVFQGVREIFSLEFSERPATGLSRLVVIGRGLEEEEYRRAFAQLAA</sequence>
<dbReference type="PANTHER" id="PTHR13748">
    <property type="entry name" value="COBW-RELATED"/>
    <property type="match status" value="1"/>
</dbReference>
<comment type="catalytic activity">
    <reaction evidence="5">
        <text>GTP + H2O = GDP + phosphate + H(+)</text>
        <dbReference type="Rhea" id="RHEA:19669"/>
        <dbReference type="ChEBI" id="CHEBI:15377"/>
        <dbReference type="ChEBI" id="CHEBI:15378"/>
        <dbReference type="ChEBI" id="CHEBI:37565"/>
        <dbReference type="ChEBI" id="CHEBI:43474"/>
        <dbReference type="ChEBI" id="CHEBI:58189"/>
    </reaction>
    <physiologicalReaction direction="left-to-right" evidence="5">
        <dbReference type="Rhea" id="RHEA:19670"/>
    </physiologicalReaction>
</comment>
<evidence type="ECO:0000259" key="6">
    <source>
        <dbReference type="SMART" id="SM00833"/>
    </source>
</evidence>
<evidence type="ECO:0000313" key="8">
    <source>
        <dbReference type="Proteomes" id="UP000001916"/>
    </source>
</evidence>
<dbReference type="Pfam" id="PF02492">
    <property type="entry name" value="cobW"/>
    <property type="match status" value="1"/>
</dbReference>
<dbReference type="SUPFAM" id="SSF52540">
    <property type="entry name" value="P-loop containing nucleoside triphosphate hydrolases"/>
    <property type="match status" value="1"/>
</dbReference>
<dbReference type="Gene3D" id="3.30.1220.10">
    <property type="entry name" value="CobW-like, C-terminal domain"/>
    <property type="match status" value="1"/>
</dbReference>
<keyword evidence="8" id="KW-1185">Reference proteome</keyword>
<dbReference type="EMBL" id="CP002042">
    <property type="protein sequence ID" value="ADH63955.1"/>
    <property type="molecule type" value="Genomic_DNA"/>
</dbReference>
<protein>
    <submittedName>
        <fullName evidence="7">Cobalamin synthesis protein P47K</fullName>
    </submittedName>
</protein>
<reference evidence="7 8" key="1">
    <citation type="journal article" date="2010" name="Stand. Genomic Sci.">
        <title>Complete genome sequence of Meiothermus silvanus type strain (VI-R2).</title>
        <authorList>
            <person name="Sikorski J."/>
            <person name="Tindall B.J."/>
            <person name="Lowry S."/>
            <person name="Lucas S."/>
            <person name="Nolan M."/>
            <person name="Copeland A."/>
            <person name="Glavina Del Rio T."/>
            <person name="Tice H."/>
            <person name="Cheng J.F."/>
            <person name="Han C."/>
            <person name="Pitluck S."/>
            <person name="Liolios K."/>
            <person name="Ivanova N."/>
            <person name="Mavromatis K."/>
            <person name="Mikhailova N."/>
            <person name="Pati A."/>
            <person name="Goodwin L."/>
            <person name="Chen A."/>
            <person name="Palaniappan K."/>
            <person name="Land M."/>
            <person name="Hauser L."/>
            <person name="Chang Y.J."/>
            <person name="Jeffries C.D."/>
            <person name="Rohde M."/>
            <person name="Goker M."/>
            <person name="Woyke T."/>
            <person name="Bristow J."/>
            <person name="Eisen J.A."/>
            <person name="Markowitz V."/>
            <person name="Hugenholtz P."/>
            <person name="Kyrpides N.C."/>
            <person name="Klenk H.P."/>
            <person name="Lapidus A."/>
        </authorList>
    </citation>
    <scope>NUCLEOTIDE SEQUENCE [LARGE SCALE GENOMIC DNA]</scope>
    <source>
        <strain evidence="8">ATCC 700542 / DSM 9946 / VI-R2</strain>
    </source>
</reference>
<evidence type="ECO:0000313" key="7">
    <source>
        <dbReference type="EMBL" id="ADH63955.1"/>
    </source>
</evidence>
<evidence type="ECO:0000256" key="2">
    <source>
        <dbReference type="ARBA" id="ARBA00022801"/>
    </source>
</evidence>
<dbReference type="HOGENOM" id="CLU_017452_1_0_0"/>
<keyword evidence="1" id="KW-0547">Nucleotide-binding</keyword>
<keyword evidence="3" id="KW-0143">Chaperone</keyword>
<evidence type="ECO:0000256" key="1">
    <source>
        <dbReference type="ARBA" id="ARBA00022741"/>
    </source>
</evidence>
<dbReference type="InterPro" id="IPR003495">
    <property type="entry name" value="CobW/HypB/UreG_nucleotide-bd"/>
</dbReference>
<dbReference type="STRING" id="526227.Mesil_2083"/>
<dbReference type="Proteomes" id="UP000001916">
    <property type="component" value="Chromosome"/>
</dbReference>
<dbReference type="Pfam" id="PF07683">
    <property type="entry name" value="CobW_C"/>
    <property type="match status" value="1"/>
</dbReference>
<dbReference type="GO" id="GO:0005737">
    <property type="term" value="C:cytoplasm"/>
    <property type="evidence" value="ECO:0007669"/>
    <property type="project" value="TreeGrafter"/>
</dbReference>
<dbReference type="AlphaFoldDB" id="D7BHA2"/>
<dbReference type="RefSeq" id="WP_013158506.1">
    <property type="nucleotide sequence ID" value="NC_014212.1"/>
</dbReference>
<dbReference type="InterPro" id="IPR011629">
    <property type="entry name" value="CobW-like_C"/>
</dbReference>
<keyword evidence="2" id="KW-0378">Hydrolase</keyword>
<evidence type="ECO:0000256" key="5">
    <source>
        <dbReference type="ARBA" id="ARBA00049117"/>
    </source>
</evidence>
<evidence type="ECO:0000256" key="3">
    <source>
        <dbReference type="ARBA" id="ARBA00023186"/>
    </source>
</evidence>
<dbReference type="KEGG" id="msv:Mesil_2083"/>
<name>D7BHA2_ALLS1</name>
<evidence type="ECO:0000256" key="4">
    <source>
        <dbReference type="ARBA" id="ARBA00034320"/>
    </source>
</evidence>
<dbReference type="InterPro" id="IPR036627">
    <property type="entry name" value="CobW-likC_sf"/>
</dbReference>
<gene>
    <name evidence="7" type="ordered locus">Mesil_2083</name>
</gene>
<dbReference type="InterPro" id="IPR051316">
    <property type="entry name" value="Zinc-reg_GTPase_activator"/>
</dbReference>
<dbReference type="SMART" id="SM00833">
    <property type="entry name" value="CobW_C"/>
    <property type="match status" value="1"/>
</dbReference>
<accession>D7BHA2</accession>
<dbReference type="SUPFAM" id="SSF90002">
    <property type="entry name" value="Hypothetical protein YjiA, C-terminal domain"/>
    <property type="match status" value="1"/>
</dbReference>
<dbReference type="CDD" id="cd03112">
    <property type="entry name" value="CobW-like"/>
    <property type="match status" value="1"/>
</dbReference>
<feature type="domain" description="CobW C-terminal" evidence="6">
    <location>
        <begin position="219"/>
        <end position="310"/>
    </location>
</feature>
<proteinExistence type="inferred from homology"/>
<dbReference type="OrthoDB" id="9808822at2"/>
<comment type="similarity">
    <text evidence="4">Belongs to the SIMIBI class G3E GTPase family. ZNG1 subfamily.</text>
</comment>